<reference evidence="2 3" key="1">
    <citation type="journal article" date="2011" name="Genome Biol.">
        <title>Comparative genome sequence analysis underscores mycoparasitism as the ancestral life style of Trichoderma.</title>
        <authorList>
            <person name="Kubicek C.P."/>
            <person name="Herrera-Estrella A."/>
            <person name="Seidl-Seiboth V."/>
            <person name="Martinez D.A."/>
            <person name="Druzhinina I.S."/>
            <person name="Thon M."/>
            <person name="Zeilinger S."/>
            <person name="Casas-Flores S."/>
            <person name="Horwitz B.A."/>
            <person name="Mukherjee P.K."/>
            <person name="Mukherjee M."/>
            <person name="Kredics L."/>
            <person name="Alcaraz L.D."/>
            <person name="Aerts A."/>
            <person name="Antal Z."/>
            <person name="Atanasova L."/>
            <person name="Cervantes-Badillo M.G."/>
            <person name="Challacombe J."/>
            <person name="Chertkov O."/>
            <person name="McCluskey K."/>
            <person name="Coulpier F."/>
            <person name="Deshpande N."/>
            <person name="von Doehren H."/>
            <person name="Ebbole D.J."/>
            <person name="Esquivel-Naranjo E.U."/>
            <person name="Fekete E."/>
            <person name="Flipphi M."/>
            <person name="Glaser F."/>
            <person name="Gomez-Rodriguez E.Y."/>
            <person name="Gruber S."/>
            <person name="Han C."/>
            <person name="Henrissat B."/>
            <person name="Hermosa R."/>
            <person name="Hernandez-Onate M."/>
            <person name="Karaffa L."/>
            <person name="Kosti I."/>
            <person name="Le Crom S."/>
            <person name="Lindquist E."/>
            <person name="Lucas S."/>
            <person name="Luebeck M."/>
            <person name="Luebeck P.S."/>
            <person name="Margeot A."/>
            <person name="Metz B."/>
            <person name="Misra M."/>
            <person name="Nevalainen H."/>
            <person name="Omann M."/>
            <person name="Packer N."/>
            <person name="Perrone G."/>
            <person name="Uresti-Rivera E.E."/>
            <person name="Salamov A."/>
            <person name="Schmoll M."/>
            <person name="Seiboth B."/>
            <person name="Shapiro H."/>
            <person name="Sukno S."/>
            <person name="Tamayo-Ramos J.A."/>
            <person name="Tisch D."/>
            <person name="Wiest A."/>
            <person name="Wilkinson H.H."/>
            <person name="Zhang M."/>
            <person name="Coutinho P.M."/>
            <person name="Kenerley C.M."/>
            <person name="Monte E."/>
            <person name="Baker S.E."/>
            <person name="Grigoriev I.V."/>
        </authorList>
    </citation>
    <scope>NUCLEOTIDE SEQUENCE [LARGE SCALE GENOMIC DNA]</scope>
    <source>
        <strain evidence="3">ATCC 20476 / IMI 206040</strain>
    </source>
</reference>
<evidence type="ECO:0000256" key="1">
    <source>
        <dbReference type="SAM" id="MobiDB-lite"/>
    </source>
</evidence>
<proteinExistence type="predicted"/>
<protein>
    <submittedName>
        <fullName evidence="2">Uncharacterized protein</fullName>
    </submittedName>
</protein>
<evidence type="ECO:0000313" key="2">
    <source>
        <dbReference type="EMBL" id="EHK46925.1"/>
    </source>
</evidence>
<gene>
    <name evidence="2" type="ORF">TRIATDRAFT_306662</name>
</gene>
<feature type="compositionally biased region" description="Gly residues" evidence="1">
    <location>
        <begin position="52"/>
        <end position="62"/>
    </location>
</feature>
<comment type="caution">
    <text evidence="2">The sequence shown here is derived from an EMBL/GenBank/DDBJ whole genome shotgun (WGS) entry which is preliminary data.</text>
</comment>
<name>G9NQV5_HYPAI</name>
<accession>G9NQV5</accession>
<dbReference type="EMBL" id="ABDG02000021">
    <property type="protein sequence ID" value="EHK46925.1"/>
    <property type="molecule type" value="Genomic_DNA"/>
</dbReference>
<keyword evidence="3" id="KW-1185">Reference proteome</keyword>
<evidence type="ECO:0000313" key="3">
    <source>
        <dbReference type="Proteomes" id="UP000005426"/>
    </source>
</evidence>
<dbReference type="HOGENOM" id="CLU_2904469_0_0_1"/>
<organism evidence="2 3">
    <name type="scientific">Hypocrea atroviridis (strain ATCC 20476 / IMI 206040)</name>
    <name type="common">Trichoderma atroviride</name>
    <dbReference type="NCBI Taxonomy" id="452589"/>
    <lineage>
        <taxon>Eukaryota</taxon>
        <taxon>Fungi</taxon>
        <taxon>Dikarya</taxon>
        <taxon>Ascomycota</taxon>
        <taxon>Pezizomycotina</taxon>
        <taxon>Sordariomycetes</taxon>
        <taxon>Hypocreomycetidae</taxon>
        <taxon>Hypocreales</taxon>
        <taxon>Hypocreaceae</taxon>
        <taxon>Trichoderma</taxon>
    </lineage>
</organism>
<dbReference type="Proteomes" id="UP000005426">
    <property type="component" value="Unassembled WGS sequence"/>
</dbReference>
<dbReference type="AlphaFoldDB" id="G9NQV5"/>
<feature type="region of interest" description="Disordered" evidence="1">
    <location>
        <begin position="34"/>
        <end position="62"/>
    </location>
</feature>
<sequence length="62" mass="6478">MSTLDKHEKSSHSEIAAWHVILVCLWLRGPDEAVPSHAGSRTAPNFLAPGLQGSGNPGMASG</sequence>